<name>A0A177DTX2_ALTAL</name>
<evidence type="ECO:0000313" key="1">
    <source>
        <dbReference type="EMBL" id="OAG22239.1"/>
    </source>
</evidence>
<sequence>MSSCSNVFASRNRAVKMQVPVISMALVLPSLPIMDVGSYTQILFGCHLRYPDECTYYNVLSNTVNTIRSHMCNMSVRPSRRVRSWEQVDRRTAPLQYNVGMYSRR</sequence>
<organism evidence="1 2">
    <name type="scientific">Alternaria alternata</name>
    <name type="common">Alternaria rot fungus</name>
    <name type="synonym">Torula alternata</name>
    <dbReference type="NCBI Taxonomy" id="5599"/>
    <lineage>
        <taxon>Eukaryota</taxon>
        <taxon>Fungi</taxon>
        <taxon>Dikarya</taxon>
        <taxon>Ascomycota</taxon>
        <taxon>Pezizomycotina</taxon>
        <taxon>Dothideomycetes</taxon>
        <taxon>Pleosporomycetidae</taxon>
        <taxon>Pleosporales</taxon>
        <taxon>Pleosporineae</taxon>
        <taxon>Pleosporaceae</taxon>
        <taxon>Alternaria</taxon>
        <taxon>Alternaria sect. Alternaria</taxon>
        <taxon>Alternaria alternata complex</taxon>
    </lineage>
</organism>
<dbReference type="AlphaFoldDB" id="A0A177DTX2"/>
<protein>
    <submittedName>
        <fullName evidence="1">Uncharacterized protein</fullName>
    </submittedName>
</protein>
<dbReference type="VEuPathDB" id="FungiDB:CC77DRAFT_793167"/>
<proteinExistence type="predicted"/>
<accession>A0A177DTX2</accession>
<dbReference type="GeneID" id="29118798"/>
<reference evidence="1 2" key="1">
    <citation type="submission" date="2016-05" db="EMBL/GenBank/DDBJ databases">
        <title>Comparative analysis of secretome profiles of manganese(II)-oxidizing ascomycete fungi.</title>
        <authorList>
            <consortium name="DOE Joint Genome Institute"/>
            <person name="Zeiner C.A."/>
            <person name="Purvine S.O."/>
            <person name="Zink E.M."/>
            <person name="Wu S."/>
            <person name="Pasa-Tolic L."/>
            <person name="Chaput D.L."/>
            <person name="Haridas S."/>
            <person name="Grigoriev I.V."/>
            <person name="Santelli C.M."/>
            <person name="Hansel C.M."/>
        </authorList>
    </citation>
    <scope>NUCLEOTIDE SEQUENCE [LARGE SCALE GENOMIC DNA]</scope>
    <source>
        <strain evidence="1 2">SRC1lrK2f</strain>
    </source>
</reference>
<dbReference type="EMBL" id="KV441475">
    <property type="protein sequence ID" value="OAG22239.1"/>
    <property type="molecule type" value="Genomic_DNA"/>
</dbReference>
<evidence type="ECO:0000313" key="2">
    <source>
        <dbReference type="Proteomes" id="UP000077248"/>
    </source>
</evidence>
<dbReference type="RefSeq" id="XP_018387660.1">
    <property type="nucleotide sequence ID" value="XM_018533204.1"/>
</dbReference>
<dbReference type="KEGG" id="aalt:CC77DRAFT_793167"/>
<keyword evidence="2" id="KW-1185">Reference proteome</keyword>
<dbReference type="Proteomes" id="UP000077248">
    <property type="component" value="Unassembled WGS sequence"/>
</dbReference>
<gene>
    <name evidence="1" type="ORF">CC77DRAFT_793167</name>
</gene>